<dbReference type="Proteomes" id="UP000000422">
    <property type="component" value="Chromosome"/>
</dbReference>
<dbReference type="Pfam" id="PF00291">
    <property type="entry name" value="PALP"/>
    <property type="match status" value="1"/>
</dbReference>
<evidence type="ECO:0000256" key="6">
    <source>
        <dbReference type="ARBA" id="ARBA00022679"/>
    </source>
</evidence>
<dbReference type="STRING" id="273121.WS1188"/>
<comment type="cofactor">
    <cofactor evidence="1 10 12">
        <name>pyridoxal 5'-phosphate</name>
        <dbReference type="ChEBI" id="CHEBI:597326"/>
    </cofactor>
</comment>
<comment type="similarity">
    <text evidence="3 12">Belongs to the cysteine synthase/cystathionine beta-synthase family.</text>
</comment>
<dbReference type="eggNOG" id="COG0031">
    <property type="taxonomic scope" value="Bacteria"/>
</dbReference>
<dbReference type="InterPro" id="IPR001216">
    <property type="entry name" value="P-phosphate_BS"/>
</dbReference>
<evidence type="ECO:0000313" key="15">
    <source>
        <dbReference type="Proteomes" id="UP000000422"/>
    </source>
</evidence>
<evidence type="ECO:0000259" key="13">
    <source>
        <dbReference type="Pfam" id="PF00291"/>
    </source>
</evidence>
<dbReference type="GO" id="GO:0004124">
    <property type="term" value="F:cysteine synthase activity"/>
    <property type="evidence" value="ECO:0007669"/>
    <property type="project" value="UniProtKB-UniRule"/>
</dbReference>
<dbReference type="InterPro" id="IPR050214">
    <property type="entry name" value="Cys_Synth/Cystath_Beta-Synth"/>
</dbReference>
<dbReference type="GO" id="GO:0006535">
    <property type="term" value="P:cysteine biosynthetic process from serine"/>
    <property type="evidence" value="ECO:0007669"/>
    <property type="project" value="UniProtKB-UniRule"/>
</dbReference>
<gene>
    <name evidence="14" type="ordered locus">WS1188</name>
</gene>
<evidence type="ECO:0000256" key="2">
    <source>
        <dbReference type="ARBA" id="ARBA00004962"/>
    </source>
</evidence>
<keyword evidence="8 12" id="KW-0198">Cysteine biosynthesis</keyword>
<keyword evidence="7 10" id="KW-0663">Pyridoxal phosphate</keyword>
<dbReference type="FunFam" id="3.40.50.1100:FF:000067">
    <property type="entry name" value="Cysteine synthase"/>
    <property type="match status" value="1"/>
</dbReference>
<dbReference type="EMBL" id="BX571660">
    <property type="protein sequence ID" value="CAE10272.1"/>
    <property type="molecule type" value="Genomic_DNA"/>
</dbReference>
<evidence type="ECO:0000256" key="7">
    <source>
        <dbReference type="ARBA" id="ARBA00022898"/>
    </source>
</evidence>
<evidence type="ECO:0000256" key="4">
    <source>
        <dbReference type="ARBA" id="ARBA00012681"/>
    </source>
</evidence>
<dbReference type="SUPFAM" id="SSF53686">
    <property type="entry name" value="Tryptophan synthase beta subunit-like PLP-dependent enzymes"/>
    <property type="match status" value="1"/>
</dbReference>
<dbReference type="GO" id="GO:0005737">
    <property type="term" value="C:cytoplasm"/>
    <property type="evidence" value="ECO:0007669"/>
    <property type="project" value="UniProtKB-ARBA"/>
</dbReference>
<dbReference type="NCBIfam" id="TIGR01136">
    <property type="entry name" value="cysKM"/>
    <property type="match status" value="1"/>
</dbReference>
<keyword evidence="15" id="KW-1185">Reference proteome</keyword>
<evidence type="ECO:0000256" key="9">
    <source>
        <dbReference type="ARBA" id="ARBA00047931"/>
    </source>
</evidence>
<feature type="modified residue" description="N6-(pyridoxal phosphate)lysine" evidence="11">
    <location>
        <position position="68"/>
    </location>
</feature>
<dbReference type="UniPathway" id="UPA00136">
    <property type="reaction ID" value="UER00200"/>
</dbReference>
<feature type="binding site" evidence="10">
    <location>
        <position position="98"/>
    </location>
    <ligand>
        <name>pyridoxal 5'-phosphate</name>
        <dbReference type="ChEBI" id="CHEBI:597326"/>
    </ligand>
</feature>
<dbReference type="PANTHER" id="PTHR10314">
    <property type="entry name" value="CYSTATHIONINE BETA-SYNTHASE"/>
    <property type="match status" value="1"/>
</dbReference>
<dbReference type="InterPro" id="IPR001926">
    <property type="entry name" value="TrpB-like_PALP"/>
</dbReference>
<feature type="binding site" evidence="10">
    <location>
        <position position="290"/>
    </location>
    <ligand>
        <name>pyridoxal 5'-phosphate</name>
        <dbReference type="ChEBI" id="CHEBI:597326"/>
    </ligand>
</feature>
<keyword evidence="5 12" id="KW-0028">Amino-acid biosynthesis</keyword>
<sequence length="332" mass="35341">MYNPPRLIAQESFKKIKTLNEGEKMKVAQNVQELIGKTPLVRLNFASKESGANVIGKCEFMNPSGSVKDRIALGMINAAIGAGKITPETIVIEPTSGNTGIGLASVCAAKGIKLILTMPSSMSIERRKLLAALGAQIELTPAEKGMKGAVERALELAQETKNSFVPQQFENPANPEYHRVTTAVEIWEDLDGKVDVLVAGVGTGGTITGVGEVLKAKNPNLKIYAVEPIDSPVLSGGKPGPHKIQGIGAGFVPKALNTALYDEVIQVKVSDAYEMSRRLGKEEGILVGISAGANIWASKEIGKKYPGKTVVTILCDTGERYLSTELFDLQPS</sequence>
<dbReference type="AlphaFoldDB" id="Q7M958"/>
<name>Q7M958_WOLSU</name>
<comment type="pathway">
    <text evidence="2">Amino-acid biosynthesis; L-cysteine biosynthesis; L-cysteine from L-serine: step 2/2.</text>
</comment>
<keyword evidence="6 12" id="KW-0808">Transferase</keyword>
<evidence type="ECO:0000256" key="3">
    <source>
        <dbReference type="ARBA" id="ARBA00007103"/>
    </source>
</evidence>
<dbReference type="Gene3D" id="3.40.50.1100">
    <property type="match status" value="2"/>
</dbReference>
<reference evidence="14 15" key="1">
    <citation type="journal article" date="2003" name="Proc. Natl. Acad. Sci. U.S.A.">
        <title>Complete genome sequence and analysis of Wolinella succinogenes.</title>
        <authorList>
            <person name="Baar C."/>
            <person name="Eppinger M."/>
            <person name="Raddatz G."/>
            <person name="Simon JM."/>
            <person name="Lanz C."/>
            <person name="Klimmek O."/>
            <person name="Nandakumar R."/>
            <person name="Gross R."/>
            <person name="Rosinus A."/>
            <person name="Keller H."/>
            <person name="Jagtap P."/>
            <person name="Linke B."/>
            <person name="Meyer F."/>
            <person name="Lederer H."/>
            <person name="Schuster S.C."/>
        </authorList>
    </citation>
    <scope>NUCLEOTIDE SEQUENCE [LARGE SCALE GENOMIC DNA]</scope>
    <source>
        <strain evidence="15">ATCC 29543 / DSM 1740 / CCUG 13145 / JCM 31913 / LMG 7466 / NCTC 11488 / FDC 602W</strain>
    </source>
</reference>
<feature type="binding site" evidence="10">
    <location>
        <begin position="202"/>
        <end position="206"/>
    </location>
    <ligand>
        <name>pyridoxal 5'-phosphate</name>
        <dbReference type="ChEBI" id="CHEBI:597326"/>
    </ligand>
</feature>
<evidence type="ECO:0000313" key="14">
    <source>
        <dbReference type="EMBL" id="CAE10272.1"/>
    </source>
</evidence>
<dbReference type="InterPro" id="IPR036052">
    <property type="entry name" value="TrpB-like_PALP_sf"/>
</dbReference>
<evidence type="ECO:0000256" key="12">
    <source>
        <dbReference type="RuleBase" id="RU003985"/>
    </source>
</evidence>
<feature type="domain" description="Tryptophan synthase beta chain-like PALP" evidence="13">
    <location>
        <begin position="32"/>
        <end position="316"/>
    </location>
</feature>
<accession>Q7M958</accession>
<evidence type="ECO:0000256" key="5">
    <source>
        <dbReference type="ARBA" id="ARBA00022605"/>
    </source>
</evidence>
<dbReference type="InterPro" id="IPR005859">
    <property type="entry name" value="CysK"/>
</dbReference>
<dbReference type="CDD" id="cd01561">
    <property type="entry name" value="CBS_like"/>
    <property type="match status" value="1"/>
</dbReference>
<dbReference type="HOGENOM" id="CLU_021018_1_0_7"/>
<organism evidence="15">
    <name type="scientific">Wolinella succinogenes (strain ATCC 29543 / DSM 1740 / CCUG 13145 / JCM 31913 / LMG 7466 / NCTC 11488 / FDC 602W)</name>
    <name type="common">Vibrio succinogenes</name>
    <dbReference type="NCBI Taxonomy" id="273121"/>
    <lineage>
        <taxon>Bacteria</taxon>
        <taxon>Pseudomonadati</taxon>
        <taxon>Campylobacterota</taxon>
        <taxon>Epsilonproteobacteria</taxon>
        <taxon>Campylobacterales</taxon>
        <taxon>Helicobacteraceae</taxon>
        <taxon>Wolinella</taxon>
    </lineage>
</organism>
<evidence type="ECO:0000256" key="11">
    <source>
        <dbReference type="PIRSR" id="PIRSR605856-51"/>
    </source>
</evidence>
<evidence type="ECO:0000256" key="8">
    <source>
        <dbReference type="ARBA" id="ARBA00023192"/>
    </source>
</evidence>
<comment type="catalytic activity">
    <reaction evidence="9 12">
        <text>O-acetyl-L-serine + hydrogen sulfide = L-cysteine + acetate</text>
        <dbReference type="Rhea" id="RHEA:14829"/>
        <dbReference type="ChEBI" id="CHEBI:29919"/>
        <dbReference type="ChEBI" id="CHEBI:30089"/>
        <dbReference type="ChEBI" id="CHEBI:35235"/>
        <dbReference type="ChEBI" id="CHEBI:58340"/>
        <dbReference type="EC" id="2.5.1.47"/>
    </reaction>
</comment>
<dbReference type="KEGG" id="wsu:WS1188"/>
<protein>
    <recommendedName>
        <fullName evidence="4 12">Cysteine synthase</fullName>
        <ecNumber evidence="4 12">2.5.1.47</ecNumber>
    </recommendedName>
</protein>
<dbReference type="EC" id="2.5.1.47" evidence="4 12"/>
<dbReference type="NCBIfam" id="TIGR01139">
    <property type="entry name" value="cysK"/>
    <property type="match status" value="1"/>
</dbReference>
<dbReference type="PROSITE" id="PS00901">
    <property type="entry name" value="CYS_SYNTHASE"/>
    <property type="match status" value="1"/>
</dbReference>
<dbReference type="InterPro" id="IPR005856">
    <property type="entry name" value="Cys_synth"/>
</dbReference>
<proteinExistence type="inferred from homology"/>
<evidence type="ECO:0000256" key="1">
    <source>
        <dbReference type="ARBA" id="ARBA00001933"/>
    </source>
</evidence>
<evidence type="ECO:0000256" key="10">
    <source>
        <dbReference type="PIRSR" id="PIRSR605856-50"/>
    </source>
</evidence>